<evidence type="ECO:0000313" key="1">
    <source>
        <dbReference type="EMBL" id="RXQ97528.1"/>
    </source>
</evidence>
<gene>
    <name evidence="1" type="ORF">EO244_01175</name>
</gene>
<dbReference type="RefSeq" id="WP_129252128.1">
    <property type="nucleotide sequence ID" value="NZ_SAXA01000001.1"/>
</dbReference>
<dbReference type="Pfam" id="PF01809">
    <property type="entry name" value="YidD"/>
    <property type="match status" value="1"/>
</dbReference>
<protein>
    <submittedName>
        <fullName evidence="1">Membrane protein insertion efficiency factor YidD</fullName>
    </submittedName>
</protein>
<dbReference type="PANTHER" id="PTHR33383:SF1">
    <property type="entry name" value="MEMBRANE PROTEIN INSERTION EFFICIENCY FACTOR-RELATED"/>
    <property type="match status" value="1"/>
</dbReference>
<dbReference type="NCBIfam" id="TIGR00278">
    <property type="entry name" value="membrane protein insertion efficiency factor YidD"/>
    <property type="match status" value="1"/>
</dbReference>
<sequence length="164" mass="19303">MRKLIHPSCKIIITLILIWGFCLQPKAQSVEKNNLQLILKTKTNTLDTHKHKRDYIYKNERNWLKKYNPVSLGFGSLLYLYQNVISQQFSADCLYHPTCSDFSKDAIREYGLIKGIFLSSDRICRCNRIAGTSINYFKFDQKTYHAHDSVNLYRIKPLTKTEYK</sequence>
<comment type="caution">
    <text evidence="1">The sequence shown here is derived from an EMBL/GenBank/DDBJ whole genome shotgun (WGS) entry which is preliminary data.</text>
</comment>
<dbReference type="PANTHER" id="PTHR33383">
    <property type="entry name" value="MEMBRANE PROTEIN INSERTION EFFICIENCY FACTOR-RELATED"/>
    <property type="match status" value="1"/>
</dbReference>
<proteinExistence type="predicted"/>
<dbReference type="OrthoDB" id="955654at2"/>
<dbReference type="AlphaFoldDB" id="A0A4Q1JQN2"/>
<reference evidence="1 2" key="1">
    <citation type="submission" date="2019-01" db="EMBL/GenBank/DDBJ databases">
        <title>Ancylomarina salipaludis sp. nov., isolated from a salt marsh.</title>
        <authorList>
            <person name="Yoon J.-H."/>
        </authorList>
    </citation>
    <scope>NUCLEOTIDE SEQUENCE [LARGE SCALE GENOMIC DNA]</scope>
    <source>
        <strain evidence="1 2">SHSM-M15</strain>
    </source>
</reference>
<name>A0A4Q1JQN2_9BACT</name>
<organism evidence="1 2">
    <name type="scientific">Ancylomarina salipaludis</name>
    <dbReference type="NCBI Taxonomy" id="2501299"/>
    <lineage>
        <taxon>Bacteria</taxon>
        <taxon>Pseudomonadati</taxon>
        <taxon>Bacteroidota</taxon>
        <taxon>Bacteroidia</taxon>
        <taxon>Marinilabiliales</taxon>
        <taxon>Marinifilaceae</taxon>
        <taxon>Ancylomarina</taxon>
    </lineage>
</organism>
<keyword evidence="2" id="KW-1185">Reference proteome</keyword>
<dbReference type="SMART" id="SM01234">
    <property type="entry name" value="Haemolytic"/>
    <property type="match status" value="1"/>
</dbReference>
<dbReference type="EMBL" id="SAXA01000001">
    <property type="protein sequence ID" value="RXQ97528.1"/>
    <property type="molecule type" value="Genomic_DNA"/>
</dbReference>
<dbReference type="Proteomes" id="UP000289703">
    <property type="component" value="Unassembled WGS sequence"/>
</dbReference>
<accession>A0A4Q1JQN2</accession>
<dbReference type="InterPro" id="IPR002696">
    <property type="entry name" value="Membr_insert_effic_factor_YidD"/>
</dbReference>
<evidence type="ECO:0000313" key="2">
    <source>
        <dbReference type="Proteomes" id="UP000289703"/>
    </source>
</evidence>